<gene>
    <name evidence="2" type="ORF">AMON00008_LOCUS48086</name>
</gene>
<dbReference type="AlphaFoldDB" id="A0A7S4VZB3"/>
<evidence type="ECO:0000313" key="2">
    <source>
        <dbReference type="EMBL" id="CAE4641084.1"/>
    </source>
</evidence>
<organism evidence="2">
    <name type="scientific">Alexandrium monilatum</name>
    <dbReference type="NCBI Taxonomy" id="311494"/>
    <lineage>
        <taxon>Eukaryota</taxon>
        <taxon>Sar</taxon>
        <taxon>Alveolata</taxon>
        <taxon>Dinophyceae</taxon>
        <taxon>Gonyaulacales</taxon>
        <taxon>Pyrocystaceae</taxon>
        <taxon>Alexandrium</taxon>
    </lineage>
</organism>
<feature type="region of interest" description="Disordered" evidence="1">
    <location>
        <begin position="290"/>
        <end position="310"/>
    </location>
</feature>
<protein>
    <submittedName>
        <fullName evidence="2">Uncharacterized protein</fullName>
    </submittedName>
</protein>
<name>A0A7S4VZB3_9DINO</name>
<dbReference type="EMBL" id="HBNR01067986">
    <property type="protein sequence ID" value="CAE4641084.1"/>
    <property type="molecule type" value="Transcribed_RNA"/>
</dbReference>
<feature type="region of interest" description="Disordered" evidence="1">
    <location>
        <begin position="124"/>
        <end position="162"/>
    </location>
</feature>
<sequence length="335" mass="35908">MSLSGSDSAAAQRRTRRSFAEEILLRLTRVEALLAHSAPPGLSTFETLEGSILRLTHAVCAREAGFCKPATVHDLRISDHCERLDAMEAAVRLLSEDIKTPNVLQEFPHPQSLNVPQKVPLCFAPQNVPQEPRPETLNVPQTVPQSPTPQNEPQDIPHPETLNVPLNVPQSLAPQNVPQEISHPETLNVPQKVPQKNVPQSLVPQNVPQSLAPLNVQEFPRPESLNVPQNVPECLTSPDASAAKGTPQSDTGIAGLGLAAPGLRAVCASGHASDRSCAGVARHPASATLAPRPVSRIPPAAVSRPSRAVPSLEEWCFARAARRAALHPRPHADPT</sequence>
<proteinExistence type="predicted"/>
<feature type="region of interest" description="Disordered" evidence="1">
    <location>
        <begin position="221"/>
        <end position="248"/>
    </location>
</feature>
<evidence type="ECO:0000256" key="1">
    <source>
        <dbReference type="SAM" id="MobiDB-lite"/>
    </source>
</evidence>
<accession>A0A7S4VZB3</accession>
<reference evidence="2" key="1">
    <citation type="submission" date="2021-01" db="EMBL/GenBank/DDBJ databases">
        <authorList>
            <person name="Corre E."/>
            <person name="Pelletier E."/>
            <person name="Niang G."/>
            <person name="Scheremetjew M."/>
            <person name="Finn R."/>
            <person name="Kale V."/>
            <person name="Holt S."/>
            <person name="Cochrane G."/>
            <person name="Meng A."/>
            <person name="Brown T."/>
            <person name="Cohen L."/>
        </authorList>
    </citation>
    <scope>NUCLEOTIDE SEQUENCE</scope>
    <source>
        <strain evidence="2">CCMP3105</strain>
    </source>
</reference>
<feature type="compositionally biased region" description="Low complexity" evidence="1">
    <location>
        <begin position="139"/>
        <end position="149"/>
    </location>
</feature>